<sequence>MSDDQPTELTPEELAAKAKATQVAAKPGEQGTQTLGTKSIKGQVITHTIVKPLRD</sequence>
<feature type="compositionally biased region" description="Low complexity" evidence="1">
    <location>
        <begin position="17"/>
        <end position="26"/>
    </location>
</feature>
<evidence type="ECO:0000313" key="2">
    <source>
        <dbReference type="EMBL" id="TWF73743.1"/>
    </source>
</evidence>
<comment type="caution">
    <text evidence="2">The sequence shown here is derived from an EMBL/GenBank/DDBJ whole genome shotgun (WGS) entry which is preliminary data.</text>
</comment>
<dbReference type="EMBL" id="VIWT01000005">
    <property type="protein sequence ID" value="TWF73743.1"/>
    <property type="molecule type" value="Genomic_DNA"/>
</dbReference>
<name>A0A561SFY2_9ACTN</name>
<organism evidence="2 3">
    <name type="scientific">Kitasatospora viridis</name>
    <dbReference type="NCBI Taxonomy" id="281105"/>
    <lineage>
        <taxon>Bacteria</taxon>
        <taxon>Bacillati</taxon>
        <taxon>Actinomycetota</taxon>
        <taxon>Actinomycetes</taxon>
        <taxon>Kitasatosporales</taxon>
        <taxon>Streptomycetaceae</taxon>
        <taxon>Kitasatospora</taxon>
    </lineage>
</organism>
<evidence type="ECO:0000256" key="1">
    <source>
        <dbReference type="SAM" id="MobiDB-lite"/>
    </source>
</evidence>
<reference evidence="2 3" key="1">
    <citation type="submission" date="2019-06" db="EMBL/GenBank/DDBJ databases">
        <title>Sequencing the genomes of 1000 actinobacteria strains.</title>
        <authorList>
            <person name="Klenk H.-P."/>
        </authorList>
    </citation>
    <scope>NUCLEOTIDE SEQUENCE [LARGE SCALE GENOMIC DNA]</scope>
    <source>
        <strain evidence="2 3">DSM 44826</strain>
    </source>
</reference>
<proteinExistence type="predicted"/>
<evidence type="ECO:0000313" key="3">
    <source>
        <dbReference type="Proteomes" id="UP000317940"/>
    </source>
</evidence>
<dbReference type="Proteomes" id="UP000317940">
    <property type="component" value="Unassembled WGS sequence"/>
</dbReference>
<dbReference type="RefSeq" id="WP_170305272.1">
    <property type="nucleotide sequence ID" value="NZ_BAAAMZ010000001.1"/>
</dbReference>
<keyword evidence="3" id="KW-1185">Reference proteome</keyword>
<accession>A0A561SFY2</accession>
<dbReference type="AlphaFoldDB" id="A0A561SFY2"/>
<gene>
    <name evidence="2" type="ORF">FHX73_15370</name>
</gene>
<protein>
    <submittedName>
        <fullName evidence="2">Uncharacterized protein</fullName>
    </submittedName>
</protein>
<feature type="region of interest" description="Disordered" evidence="1">
    <location>
        <begin position="17"/>
        <end position="39"/>
    </location>
</feature>